<feature type="region of interest" description="Disordered" evidence="11">
    <location>
        <begin position="1"/>
        <end position="103"/>
    </location>
</feature>
<evidence type="ECO:0000256" key="11">
    <source>
        <dbReference type="SAM" id="MobiDB-lite"/>
    </source>
</evidence>
<dbReference type="Pfam" id="PF13634">
    <property type="entry name" value="Nucleoporin_FG"/>
    <property type="match status" value="3"/>
</dbReference>
<dbReference type="GO" id="GO:0034398">
    <property type="term" value="P:telomere tethering at nuclear periphery"/>
    <property type="evidence" value="ECO:0000318"/>
    <property type="project" value="GO_Central"/>
</dbReference>
<dbReference type="InterPro" id="IPR036903">
    <property type="entry name" value="Nup98_auto-Pept-S59_dom_sf"/>
</dbReference>
<dbReference type="RefSeq" id="XP_002174457.1">
    <property type="nucleotide sequence ID" value="XM_002174421.2"/>
</dbReference>
<feature type="compositionally biased region" description="Low complexity" evidence="11">
    <location>
        <begin position="136"/>
        <end position="154"/>
    </location>
</feature>
<feature type="region of interest" description="Disordered" evidence="11">
    <location>
        <begin position="753"/>
        <end position="785"/>
    </location>
</feature>
<evidence type="ECO:0000256" key="4">
    <source>
        <dbReference type="ARBA" id="ARBA00022737"/>
    </source>
</evidence>
<feature type="compositionally biased region" description="Gly residues" evidence="11">
    <location>
        <begin position="26"/>
        <end position="39"/>
    </location>
</feature>
<dbReference type="FunFam" id="3.30.1610.10:FF:000003">
    <property type="entry name" value="Nucleoporin SONB, putative"/>
    <property type="match status" value="1"/>
</dbReference>
<dbReference type="SUPFAM" id="SSF82215">
    <property type="entry name" value="C-terminal autoproteolytic domain of nucleoporin nup98"/>
    <property type="match status" value="1"/>
</dbReference>
<evidence type="ECO:0000256" key="6">
    <source>
        <dbReference type="ARBA" id="ARBA00022816"/>
    </source>
</evidence>
<feature type="compositionally biased region" description="Low complexity" evidence="11">
    <location>
        <begin position="1065"/>
        <end position="1076"/>
    </location>
</feature>
<dbReference type="GO" id="GO:0034399">
    <property type="term" value="C:nuclear periphery"/>
    <property type="evidence" value="ECO:0007669"/>
    <property type="project" value="EnsemblFungi"/>
</dbReference>
<dbReference type="GO" id="GO:0006405">
    <property type="term" value="P:RNA export from nucleus"/>
    <property type="evidence" value="ECO:0000318"/>
    <property type="project" value="GO_Central"/>
</dbReference>
<dbReference type="GO" id="GO:0005643">
    <property type="term" value="C:nuclear pore"/>
    <property type="evidence" value="ECO:0000269"/>
    <property type="project" value="JaponicusDB"/>
</dbReference>
<accession>B6K3V7</accession>
<feature type="compositionally biased region" description="Polar residues" evidence="11">
    <location>
        <begin position="90"/>
        <end position="103"/>
    </location>
</feature>
<evidence type="ECO:0000256" key="1">
    <source>
        <dbReference type="ARBA" id="ARBA00004567"/>
    </source>
</evidence>
<evidence type="ECO:0000313" key="13">
    <source>
        <dbReference type="EMBL" id="EEB08164.1"/>
    </source>
</evidence>
<dbReference type="PROSITE" id="PS51434">
    <property type="entry name" value="NUP_C"/>
    <property type="match status" value="1"/>
</dbReference>
<dbReference type="PANTHER" id="PTHR23198:SF6">
    <property type="entry name" value="NUCLEAR PORE COMPLEX PROTEIN NUP98-NUP96"/>
    <property type="match status" value="1"/>
</dbReference>
<dbReference type="JaponicusDB" id="SJAG_03299">
    <property type="gene designation" value="nup189"/>
</dbReference>
<evidence type="ECO:0000313" key="15">
    <source>
        <dbReference type="Proteomes" id="UP000001744"/>
    </source>
</evidence>
<feature type="compositionally biased region" description="Low complexity" evidence="11">
    <location>
        <begin position="40"/>
        <end position="71"/>
    </location>
</feature>
<evidence type="ECO:0000313" key="14">
    <source>
        <dbReference type="JaponicusDB" id="SJAG_03299"/>
    </source>
</evidence>
<evidence type="ECO:0000256" key="9">
    <source>
        <dbReference type="ARBA" id="ARBA00023132"/>
    </source>
</evidence>
<dbReference type="Pfam" id="PF12110">
    <property type="entry name" value="Nup96"/>
    <property type="match status" value="1"/>
</dbReference>
<dbReference type="eggNOG" id="KOG0845">
    <property type="taxonomic scope" value="Eukaryota"/>
</dbReference>
<dbReference type="STRING" id="402676.B6K3V7"/>
<comment type="subcellular location">
    <subcellularLocation>
        <location evidence="1">Nucleus</location>
        <location evidence="1">Nuclear pore complex</location>
    </subcellularLocation>
</comment>
<dbReference type="HOGENOM" id="CLU_002330_0_0_1"/>
<keyword evidence="5" id="KW-0068">Autocatalytic cleavage</keyword>
<keyword evidence="8" id="KW-0811">Translocation</keyword>
<dbReference type="Gene3D" id="3.30.1610.10">
    <property type="entry name" value="Peptidase S59, nucleoporin"/>
    <property type="match status" value="1"/>
</dbReference>
<evidence type="ECO:0000256" key="2">
    <source>
        <dbReference type="ARBA" id="ARBA00008926"/>
    </source>
</evidence>
<dbReference type="Gene3D" id="1.25.40.690">
    <property type="match status" value="1"/>
</dbReference>
<dbReference type="GO" id="GO:0031080">
    <property type="term" value="C:nuclear pore outer ring"/>
    <property type="evidence" value="ECO:0007669"/>
    <property type="project" value="EnsemblFungi"/>
</dbReference>
<keyword evidence="7" id="KW-0653">Protein transport</keyword>
<dbReference type="Pfam" id="PF21240">
    <property type="entry name" value="Nup98_GLEBS"/>
    <property type="match status" value="1"/>
</dbReference>
<dbReference type="GO" id="GO:0051028">
    <property type="term" value="P:mRNA transport"/>
    <property type="evidence" value="ECO:0007669"/>
    <property type="project" value="UniProtKB-KW"/>
</dbReference>
<evidence type="ECO:0000256" key="7">
    <source>
        <dbReference type="ARBA" id="ARBA00022927"/>
    </source>
</evidence>
<keyword evidence="15" id="KW-1185">Reference proteome</keyword>
<evidence type="ECO:0000259" key="12">
    <source>
        <dbReference type="PROSITE" id="PS51434"/>
    </source>
</evidence>
<organism evidence="13 15">
    <name type="scientific">Schizosaccharomyces japonicus (strain yFS275 / FY16936)</name>
    <name type="common">Fission yeast</name>
    <dbReference type="NCBI Taxonomy" id="402676"/>
    <lineage>
        <taxon>Eukaryota</taxon>
        <taxon>Fungi</taxon>
        <taxon>Dikarya</taxon>
        <taxon>Ascomycota</taxon>
        <taxon>Taphrinomycotina</taxon>
        <taxon>Schizosaccharomycetes</taxon>
        <taxon>Schizosaccharomycetales</taxon>
        <taxon>Schizosaccharomycetaceae</taxon>
        <taxon>Schizosaccharomyces</taxon>
    </lineage>
</organism>
<dbReference type="InterPro" id="IPR037665">
    <property type="entry name" value="Nucleoporin_S59-like"/>
</dbReference>
<feature type="compositionally biased region" description="Polar residues" evidence="11">
    <location>
        <begin position="72"/>
        <end position="83"/>
    </location>
</feature>
<dbReference type="Proteomes" id="UP000001744">
    <property type="component" value="Unassembled WGS sequence"/>
</dbReference>
<keyword evidence="6" id="KW-0509">mRNA transport</keyword>
<feature type="compositionally biased region" description="Basic and acidic residues" evidence="11">
    <location>
        <begin position="949"/>
        <end position="959"/>
    </location>
</feature>
<feature type="compositionally biased region" description="Low complexity" evidence="11">
    <location>
        <begin position="247"/>
        <end position="260"/>
    </location>
</feature>
<dbReference type="GO" id="GO:0044614">
    <property type="term" value="C:nuclear pore cytoplasmic filaments"/>
    <property type="evidence" value="ECO:0000318"/>
    <property type="project" value="GO_Central"/>
</dbReference>
<dbReference type="PANTHER" id="PTHR23198">
    <property type="entry name" value="NUCLEOPORIN"/>
    <property type="match status" value="1"/>
</dbReference>
<feature type="region of interest" description="Disordered" evidence="11">
    <location>
        <begin position="634"/>
        <end position="657"/>
    </location>
</feature>
<feature type="compositionally biased region" description="Polar residues" evidence="11">
    <location>
        <begin position="237"/>
        <end position="246"/>
    </location>
</feature>
<feature type="compositionally biased region" description="Polar residues" evidence="11">
    <location>
        <begin position="635"/>
        <end position="651"/>
    </location>
</feature>
<dbReference type="EMBL" id="KE651167">
    <property type="protein sequence ID" value="EEB08164.1"/>
    <property type="molecule type" value="Genomic_DNA"/>
</dbReference>
<feature type="compositionally biased region" description="Low complexity" evidence="11">
    <location>
        <begin position="267"/>
        <end position="292"/>
    </location>
</feature>
<dbReference type="InterPro" id="IPR007230">
    <property type="entry name" value="Nup98_auto-Pept-S59_dom"/>
</dbReference>
<feature type="region of interest" description="Disordered" evidence="11">
    <location>
        <begin position="937"/>
        <end position="962"/>
    </location>
</feature>
<dbReference type="GO" id="GO:0000973">
    <property type="term" value="P:post-transcriptional tethering of RNA polymerase II gene DNA at nuclear periphery"/>
    <property type="evidence" value="ECO:0000318"/>
    <property type="project" value="GO_Central"/>
</dbReference>
<proteinExistence type="inferred from homology"/>
<protein>
    <submittedName>
        <fullName evidence="13">Nucleoporin Nup189</fullName>
    </submittedName>
</protein>
<dbReference type="Gene3D" id="1.10.10.2360">
    <property type="match status" value="1"/>
</dbReference>
<evidence type="ECO:0000256" key="3">
    <source>
        <dbReference type="ARBA" id="ARBA00022448"/>
    </source>
</evidence>
<keyword evidence="9" id="KW-0906">Nuclear pore complex</keyword>
<sequence>MFGQNNTSGFGGTGAFRQNTQQQSGGLFGSNTSGGGGLFGNQNTNTGGFGQNTTNSSLFGSGTGLFGNNNTQNQQSATPAFGNTSGGLFGQQNNSMSATPAFGSNNNNTGGLFGGVGSNNAFGNTSNTNTAFGSQNNNTGGTSFFGNRPSTGFGSNTGGGLFGNSSATTPAFGNTGGFNSTNAAGAVTTGTMNPSYSVTSEKDPQSNGMNHFQCISCMPAYRNYSLEELRLQDYNQGRRNNSTAPATTGFGQPSTTTTTTGFGGSNLFGNTNSTNTTTPFGANTTASNTGTGNLFGGGTTGAFGQKATPAFGGSNAPGTGTTGTGLFGQTNTTGGGLFGGNTNTAFGQKPATSAFGSGGGFGTNTGTTGGLFGANNTANQANTGTTGAFGSGGFGSNTTNTFGNANAANNTAGTTTGGTGLFGFGANANTNNAATTNTQPSTGFGTGNTGFSFGQNAAANTSKPGGFSFGAANTTTPAATTGFSFGQNNAAANKPATTGLFGNTAKPAGTGLFGGATTGGTTGTGLFGNTAANTNTTAGTGGGLFGNAGATTTPSLFGNNAGAGNVAATGLQNKPATTTPSLFGNTANTANTTAPNVGLFGNTSTVTQPTTFGSGGLFGNNAQPAQNQQPLVASIDQNPYGNNPLFSTASGQAPAAMQEPIASPLSTKSVPKKSASLPQFWLSPRSSSNAKLASIATFTGANVLKSTVLPPKQKSLHLFESLNDDLFLKPDAFAPRQNVKKLVIDRKHSDKSLLQGVSNAPEPSLKLLPASHTSESSSSESKTQKAAELHDDYWMSPSLQDLLSYSEEQLRAVHQFAVGRKGYGKVQFLKPVDLSAFASLERIPGEVVVFEKKICSVYPDGQSPPLNEGLNVPAIITLENAWPLSRETREPIKDTQNPRYVQHINRLKKMRDTEFIEFKDGNWIFKVQHFSKYGLLDDEDEDEDEENTEERVGQNEPKKYGQNLHQVNETDDVYLTHLTPGAFPVQTSQAGTQTHYQEPSFIRDSFGPEDTFTFKKPKLHNEVIKPLVSDNYEPNITFGYSSEMLDATDEKKSTSDASDAEVESEMNVSESSSSASEHYESEHSFASSLTGSSLYSPSENDVPVSDAGVAVVDEDYQSESPLERGLIRCDTWVQQLEHNFQRATLLLSKNISSSVPRDDPVRGYDSSALEKDIFNDDDEGSVMRPWLAFDEKPLIVNPTVRWLPGNKAILVNKRSINFVQNMTKSTVSSPSLLPMLTVQYHQTEIMEDILGVPIASTRPSLYANELSKRSTGEESTAWKLCSILFDPKRYDFPDDLDEESSFRLQKRIDRETLSEWLTSEVKEYIMDAYEKCNDPEQRIFILLTGNQIERACEEAIATNNKRLATVIPMANSDLETQAELRQQIDEWKSRGDLPYVTKYTRLIFELLSGNTGFAEGVEDGVENVYISEGLPWKVAFGLKLWYNVDISIQEAMALYISDLETYGDRLKSPIETSPDGIQYSDMFFELLQLYSFGGNLEDVVTARLSSGERCDERLIWQLLMYLGRSHSICDFSDRLSAASLDESGLLEMDVENDVECKPISVLADQITKSFASALENCDEWGWSVFVLLHEENAQSRKADILDCLARNVPNFSEESKQRLEAMHIPTEWVNEALALYARYERDYVNEVRFLQTAGLFEEAQKRLLLTIAPQAVISSEFADLEVLLDNFSEVADGLAGWCFGGQVYKDYVYLVRNYNTLRADEFQTVLRRLLMALPEVPTVTLVQRAAVEKMAYFTSEANALSGNGPCMNLPLPSEGRALSLRCSVSSAFD</sequence>
<feature type="compositionally biased region" description="Acidic residues" evidence="11">
    <location>
        <begin position="937"/>
        <end position="948"/>
    </location>
</feature>
<dbReference type="GO" id="GO:0003723">
    <property type="term" value="F:RNA binding"/>
    <property type="evidence" value="ECO:0000318"/>
    <property type="project" value="GO_Central"/>
</dbReference>
<evidence type="ECO:0000256" key="10">
    <source>
        <dbReference type="ARBA" id="ARBA00023242"/>
    </source>
</evidence>
<dbReference type="GO" id="GO:0017056">
    <property type="term" value="F:structural constituent of nuclear pore"/>
    <property type="evidence" value="ECO:0000318"/>
    <property type="project" value="GO_Central"/>
</dbReference>
<dbReference type="GO" id="GO:0006606">
    <property type="term" value="P:protein import into nucleus"/>
    <property type="evidence" value="ECO:0000318"/>
    <property type="project" value="GO_Central"/>
</dbReference>
<evidence type="ECO:0000256" key="5">
    <source>
        <dbReference type="ARBA" id="ARBA00022813"/>
    </source>
</evidence>
<dbReference type="Pfam" id="PF04096">
    <property type="entry name" value="Nucleoporin2"/>
    <property type="match status" value="1"/>
</dbReference>
<feature type="region of interest" description="Disordered" evidence="11">
    <location>
        <begin position="306"/>
        <end position="344"/>
    </location>
</feature>
<dbReference type="GO" id="GO:0008139">
    <property type="term" value="F:nuclear localization sequence binding"/>
    <property type="evidence" value="ECO:0000318"/>
    <property type="project" value="GO_Central"/>
</dbReference>
<keyword evidence="4" id="KW-0677">Repeat</keyword>
<feature type="region of interest" description="Disordered" evidence="11">
    <location>
        <begin position="1047"/>
        <end position="1083"/>
    </location>
</feature>
<name>B6K3V7_SCHJY</name>
<dbReference type="FunFam" id="1.10.10.2360:FF:000001">
    <property type="entry name" value="Nuclear pore complex protein Nup98-Nup96"/>
    <property type="match status" value="1"/>
</dbReference>
<dbReference type="OrthoDB" id="3797628at2759"/>
<keyword evidence="3" id="KW-0813">Transport</keyword>
<evidence type="ECO:0000256" key="8">
    <source>
        <dbReference type="ARBA" id="ARBA00023010"/>
    </source>
</evidence>
<dbReference type="InterPro" id="IPR021967">
    <property type="entry name" value="Nup98_C"/>
</dbReference>
<feature type="region of interest" description="Disordered" evidence="11">
    <location>
        <begin position="237"/>
        <end position="293"/>
    </location>
</feature>
<gene>
    <name evidence="14" type="primary">nup189</name>
    <name evidence="13" type="ORF">SJAG_03299</name>
</gene>
<feature type="region of interest" description="Disordered" evidence="11">
    <location>
        <begin position="127"/>
        <end position="158"/>
    </location>
</feature>
<dbReference type="VEuPathDB" id="FungiDB:SJAG_03299"/>
<comment type="similarity">
    <text evidence="2">Belongs to the nucleoporin GLFG family.</text>
</comment>
<keyword evidence="10" id="KW-0539">Nucleus</keyword>
<feature type="domain" description="Peptidase S59" evidence="12">
    <location>
        <begin position="790"/>
        <end position="930"/>
    </location>
</feature>
<dbReference type="GO" id="GO:0031965">
    <property type="term" value="C:nuclear membrane"/>
    <property type="evidence" value="ECO:0007669"/>
    <property type="project" value="EnsemblFungi"/>
</dbReference>
<dbReference type="GeneID" id="7052468"/>
<reference evidence="13 15" key="1">
    <citation type="journal article" date="2011" name="Science">
        <title>Comparative functional genomics of the fission yeasts.</title>
        <authorList>
            <person name="Rhind N."/>
            <person name="Chen Z."/>
            <person name="Yassour M."/>
            <person name="Thompson D.A."/>
            <person name="Haas B.J."/>
            <person name="Habib N."/>
            <person name="Wapinski I."/>
            <person name="Roy S."/>
            <person name="Lin M.F."/>
            <person name="Heiman D.I."/>
            <person name="Young S.K."/>
            <person name="Furuya K."/>
            <person name="Guo Y."/>
            <person name="Pidoux A."/>
            <person name="Chen H.M."/>
            <person name="Robbertse B."/>
            <person name="Goldberg J.M."/>
            <person name="Aoki K."/>
            <person name="Bayne E.H."/>
            <person name="Berlin A.M."/>
            <person name="Desjardins C.A."/>
            <person name="Dobbs E."/>
            <person name="Dukaj L."/>
            <person name="Fan L."/>
            <person name="FitzGerald M.G."/>
            <person name="French C."/>
            <person name="Gujja S."/>
            <person name="Hansen K."/>
            <person name="Keifenheim D."/>
            <person name="Levin J.Z."/>
            <person name="Mosher R.A."/>
            <person name="Mueller C.A."/>
            <person name="Pfiffner J."/>
            <person name="Priest M."/>
            <person name="Russ C."/>
            <person name="Smialowska A."/>
            <person name="Swoboda P."/>
            <person name="Sykes S.M."/>
            <person name="Vaughn M."/>
            <person name="Vengrova S."/>
            <person name="Yoder R."/>
            <person name="Zeng Q."/>
            <person name="Allshire R."/>
            <person name="Baulcombe D."/>
            <person name="Birren B.W."/>
            <person name="Brown W."/>
            <person name="Ekwall K."/>
            <person name="Kellis M."/>
            <person name="Leatherwood J."/>
            <person name="Levin H."/>
            <person name="Margalit H."/>
            <person name="Martienssen R."/>
            <person name="Nieduszynski C.A."/>
            <person name="Spatafora J.W."/>
            <person name="Friedman N."/>
            <person name="Dalgaard J.Z."/>
            <person name="Baumann P."/>
            <person name="Niki H."/>
            <person name="Regev A."/>
            <person name="Nusbaum C."/>
        </authorList>
    </citation>
    <scope>NUCLEOTIDE SEQUENCE [LARGE SCALE GENOMIC DNA]</scope>
    <source>
        <strain evidence="15">yFS275 / FY16936</strain>
    </source>
</reference>
<dbReference type="InterPro" id="IPR025574">
    <property type="entry name" value="Nucleoporin_FG_rpt"/>
</dbReference>